<evidence type="ECO:0000313" key="6">
    <source>
        <dbReference type="RefSeq" id="XP_054850086.1"/>
    </source>
</evidence>
<dbReference type="FunFam" id="2.60.40.10:FF:000049">
    <property type="entry name" value="Leukocyte immunoglobulin-like receptor subfamily B member 1"/>
    <property type="match status" value="4"/>
</dbReference>
<dbReference type="SMART" id="SM00409">
    <property type="entry name" value="IG"/>
    <property type="match status" value="4"/>
</dbReference>
<dbReference type="Pfam" id="PF13927">
    <property type="entry name" value="Ig_3"/>
    <property type="match status" value="1"/>
</dbReference>
<feature type="domain" description="Ig-like" evidence="4">
    <location>
        <begin position="246"/>
        <end position="331"/>
    </location>
</feature>
<dbReference type="SMART" id="SM00408">
    <property type="entry name" value="IGc2"/>
    <property type="match status" value="4"/>
</dbReference>
<dbReference type="PANTHER" id="PTHR11738:SF186">
    <property type="entry name" value="OSTEOCLAST-ASSOCIATED IMMUNOGLOBULIN-LIKE RECEPTOR"/>
    <property type="match status" value="1"/>
</dbReference>
<reference evidence="6" key="1">
    <citation type="submission" date="2025-08" db="UniProtKB">
        <authorList>
            <consortium name="RefSeq"/>
        </authorList>
    </citation>
    <scope>IDENTIFICATION</scope>
    <source>
        <tissue evidence="6">Blood</tissue>
    </source>
</reference>
<feature type="domain" description="Ig-like" evidence="4">
    <location>
        <begin position="342"/>
        <end position="409"/>
    </location>
</feature>
<dbReference type="SUPFAM" id="SSF48726">
    <property type="entry name" value="Immunoglobulin"/>
    <property type="match status" value="5"/>
</dbReference>
<protein>
    <submittedName>
        <fullName evidence="6">Leukocyte immunoglobulin-like receptor subfamily A member 2</fullName>
    </submittedName>
</protein>
<dbReference type="PANTHER" id="PTHR11738">
    <property type="entry name" value="MHC CLASS I NK CELL RECEPTOR"/>
    <property type="match status" value="1"/>
</dbReference>
<dbReference type="InterPro" id="IPR007110">
    <property type="entry name" value="Ig-like_dom"/>
</dbReference>
<keyword evidence="1" id="KW-0732">Signal</keyword>
<evidence type="ECO:0000256" key="3">
    <source>
        <dbReference type="ARBA" id="ARBA00023319"/>
    </source>
</evidence>
<accession>A0AA97K707</accession>
<dbReference type="GO" id="GO:0002764">
    <property type="term" value="P:immune response-regulating signaling pathway"/>
    <property type="evidence" value="ECO:0007669"/>
    <property type="project" value="TreeGrafter"/>
</dbReference>
<dbReference type="RefSeq" id="XP_054850086.1">
    <property type="nucleotide sequence ID" value="XM_054994111.1"/>
</dbReference>
<evidence type="ECO:0000259" key="4">
    <source>
        <dbReference type="PROSITE" id="PS50835"/>
    </source>
</evidence>
<evidence type="ECO:0000256" key="1">
    <source>
        <dbReference type="ARBA" id="ARBA00022729"/>
    </source>
</evidence>
<evidence type="ECO:0000256" key="2">
    <source>
        <dbReference type="ARBA" id="ARBA00023157"/>
    </source>
</evidence>
<dbReference type="InterPro" id="IPR003599">
    <property type="entry name" value="Ig_sub"/>
</dbReference>
<dbReference type="PROSITE" id="PS50835">
    <property type="entry name" value="IG_LIKE"/>
    <property type="match status" value="2"/>
</dbReference>
<dbReference type="AlphaFoldDB" id="A0AA97K707"/>
<dbReference type="Gene3D" id="2.60.40.10">
    <property type="entry name" value="Immunoglobulins"/>
    <property type="match status" value="5"/>
</dbReference>
<dbReference type="GeneID" id="129339530"/>
<name>A0AA97K707_EUBMA</name>
<keyword evidence="5" id="KW-1185">Reference proteome</keyword>
<dbReference type="InterPro" id="IPR036179">
    <property type="entry name" value="Ig-like_dom_sf"/>
</dbReference>
<dbReference type="Proteomes" id="UP001190640">
    <property type="component" value="Chromosome 12"/>
</dbReference>
<dbReference type="KEGG" id="emc:129339530"/>
<sequence length="497" mass="55743">MFEGQSNFSITNVSKEDGGEYTCYSCDPNTQSQSERSEPVELLIQDPDLPRPNISIRPNKWAAIGHNVTIQCWAKGPIKRFYLHTVNKKIQEVQLIQEVEPDGDMAEFLLSNVNWHHAGRYHCNYRPPSGFLTSMSSNSVELPDISIPGPIISVTPAEWVSLERNITIYCQSNFPVWHIRTFYLEKEGGQISLELKLHEESATFFIGKASWEHGGRYTCRYTFRSIISQPSDSVELLITDPDLPRPNISLSPNAVAVLGSNITIQCWTEGLNNTFSLRKDGEQRASRSAEPEGGRALFRISYVRLDHAGSYSCSYRPPKLFKSSETSRKVELLVLDPSIPRPTISVSPSRLVAHGGQVKISCEIEDGPAKFYLHEAGDPTLKWPMKSNWDVGELSFINISWDHQGNYSCSYACSKTPFLLSTHSDSLELLVSDPNDLVSESAAYARFAIGGLVLLLLAYIIIADHHLWKEHHEAQLSPIPALCHFPVKSRNEPKLVS</sequence>
<proteinExistence type="predicted"/>
<evidence type="ECO:0000313" key="5">
    <source>
        <dbReference type="Proteomes" id="UP001190640"/>
    </source>
</evidence>
<gene>
    <name evidence="6" type="primary">LOC129339530</name>
</gene>
<dbReference type="InterPro" id="IPR050412">
    <property type="entry name" value="Ig-like_Receptors_ImmuneReg"/>
</dbReference>
<dbReference type="InterPro" id="IPR003598">
    <property type="entry name" value="Ig_sub2"/>
</dbReference>
<keyword evidence="2" id="KW-1015">Disulfide bond</keyword>
<organism evidence="5 6">
    <name type="scientific">Eublepharis macularius</name>
    <name type="common">Leopard gecko</name>
    <name type="synonym">Cyrtodactylus macularius</name>
    <dbReference type="NCBI Taxonomy" id="481883"/>
    <lineage>
        <taxon>Eukaryota</taxon>
        <taxon>Metazoa</taxon>
        <taxon>Chordata</taxon>
        <taxon>Craniata</taxon>
        <taxon>Vertebrata</taxon>
        <taxon>Euteleostomi</taxon>
        <taxon>Lepidosauria</taxon>
        <taxon>Squamata</taxon>
        <taxon>Bifurcata</taxon>
        <taxon>Gekkota</taxon>
        <taxon>Eublepharidae</taxon>
        <taxon>Eublepharinae</taxon>
        <taxon>Eublepharis</taxon>
    </lineage>
</organism>
<keyword evidence="3" id="KW-0393">Immunoglobulin domain</keyword>
<dbReference type="InterPro" id="IPR013783">
    <property type="entry name" value="Ig-like_fold"/>
</dbReference>